<accession>A0AAW0EUI0</accession>
<dbReference type="GO" id="GO:0016887">
    <property type="term" value="F:ATP hydrolysis activity"/>
    <property type="evidence" value="ECO:0007669"/>
    <property type="project" value="TreeGrafter"/>
</dbReference>
<comment type="similarity">
    <text evidence="1">Belongs to the TRAFAC class myosin-kinesin ATPase superfamily. Kinesin family.</text>
</comment>
<dbReference type="GO" id="GO:0007018">
    <property type="term" value="P:microtubule-based movement"/>
    <property type="evidence" value="ECO:0007669"/>
    <property type="project" value="InterPro"/>
</dbReference>
<gene>
    <name evidence="5" type="ORF">NESM_000616700</name>
</gene>
<evidence type="ECO:0000313" key="5">
    <source>
        <dbReference type="EMBL" id="KAK7196767.1"/>
    </source>
</evidence>
<comment type="caution">
    <text evidence="5">The sequence shown here is derived from an EMBL/GenBank/DDBJ whole genome shotgun (WGS) entry which is preliminary data.</text>
</comment>
<feature type="coiled-coil region" evidence="2">
    <location>
        <begin position="503"/>
        <end position="534"/>
    </location>
</feature>
<dbReference type="AlphaFoldDB" id="A0AAW0EUI0"/>
<feature type="compositionally biased region" description="Basic and acidic residues" evidence="3">
    <location>
        <begin position="261"/>
        <end position="272"/>
    </location>
</feature>
<evidence type="ECO:0000256" key="3">
    <source>
        <dbReference type="SAM" id="MobiDB-lite"/>
    </source>
</evidence>
<dbReference type="PANTHER" id="PTHR24115">
    <property type="entry name" value="KINESIN-RELATED"/>
    <property type="match status" value="1"/>
</dbReference>
<dbReference type="InterPro" id="IPR001752">
    <property type="entry name" value="Kinesin_motor_dom"/>
</dbReference>
<feature type="compositionally biased region" description="Low complexity" evidence="3">
    <location>
        <begin position="273"/>
        <end position="291"/>
    </location>
</feature>
<keyword evidence="1" id="KW-0505">Motor protein</keyword>
<organism evidence="5 6">
    <name type="scientific">Novymonas esmeraldas</name>
    <dbReference type="NCBI Taxonomy" id="1808958"/>
    <lineage>
        <taxon>Eukaryota</taxon>
        <taxon>Discoba</taxon>
        <taxon>Euglenozoa</taxon>
        <taxon>Kinetoplastea</taxon>
        <taxon>Metakinetoplastina</taxon>
        <taxon>Trypanosomatida</taxon>
        <taxon>Trypanosomatidae</taxon>
        <taxon>Novymonas</taxon>
    </lineage>
</organism>
<keyword evidence="1" id="KW-0067">ATP-binding</keyword>
<dbReference type="SUPFAM" id="SSF52540">
    <property type="entry name" value="P-loop containing nucleoside triphosphate hydrolases"/>
    <property type="match status" value="1"/>
</dbReference>
<dbReference type="InterPro" id="IPR027417">
    <property type="entry name" value="P-loop_NTPase"/>
</dbReference>
<dbReference type="GO" id="GO:0005524">
    <property type="term" value="F:ATP binding"/>
    <property type="evidence" value="ECO:0007669"/>
    <property type="project" value="UniProtKB-UniRule"/>
</dbReference>
<dbReference type="GO" id="GO:0005871">
    <property type="term" value="C:kinesin complex"/>
    <property type="evidence" value="ECO:0007669"/>
    <property type="project" value="TreeGrafter"/>
</dbReference>
<proteinExistence type="inferred from homology"/>
<keyword evidence="1" id="KW-0547">Nucleotide-binding</keyword>
<dbReference type="GO" id="GO:0003777">
    <property type="term" value="F:microtubule motor activity"/>
    <property type="evidence" value="ECO:0007669"/>
    <property type="project" value="InterPro"/>
</dbReference>
<evidence type="ECO:0000256" key="1">
    <source>
        <dbReference type="PROSITE-ProRule" id="PRU00283"/>
    </source>
</evidence>
<dbReference type="Proteomes" id="UP001430356">
    <property type="component" value="Unassembled WGS sequence"/>
</dbReference>
<keyword evidence="2" id="KW-0175">Coiled coil</keyword>
<evidence type="ECO:0000259" key="4">
    <source>
        <dbReference type="PROSITE" id="PS50067"/>
    </source>
</evidence>
<evidence type="ECO:0000256" key="2">
    <source>
        <dbReference type="SAM" id="Coils"/>
    </source>
</evidence>
<dbReference type="Pfam" id="PF00225">
    <property type="entry name" value="Kinesin"/>
    <property type="match status" value="2"/>
</dbReference>
<dbReference type="InterPro" id="IPR027640">
    <property type="entry name" value="Kinesin-like_fam"/>
</dbReference>
<keyword evidence="6" id="KW-1185">Reference proteome</keyword>
<protein>
    <submittedName>
        <fullName evidence="5">Kinesin</fullName>
    </submittedName>
</protein>
<dbReference type="PANTHER" id="PTHR24115:SF953">
    <property type="entry name" value="PUTATIVE-RELATED"/>
    <property type="match status" value="1"/>
</dbReference>
<sequence>MATLGNQRVMVSVRVRPMLREGAVNQQQEKFELQGVYRMGDNGLKVELTKPGEPAKSSLFSFDYIFDQESTQLEVYEDAVVDMVDAALVGVNATLLAYGQTGSGKTFTVLGDVKPNPLENDLLTTNSGMFLRVLSDLMDYKLRQAKKGWHVVVGLSCMEIYNENIRDLFGGKPGSAPPALKAVMIGEDVLLPSLIIKEMTTLQAVFNEIQLAISRRKSRATDSNSQSSRSHCLFSIDILQQASSASAPSLDLLDQTKKGNEAKKVIPGDKKAAAVAGAPPAKKGAGAGAAEPPLPEWEMPFQGTVYRIPGQKEPIYASKIILADLAGSERISRSGVTGDGLAEATSINSSLTALGNVVHSLHEGGFVSYRISNLTRLLKPTFSHPSSRVLLLAQCSPTQMTYEETVSTLHFANKVKDMKVTTSSGAEAEKLQFDFLESGKAYDALLADLHIFAVESQARTGIIRRKLPQNGGLFYDVTASKNGKTAKVNMKDRRSSADSMGALAAAQQERTQLLAQIEKEKAEEAALIRKSTDEQRDDFVRQHADEMKEAKESIAEQVSMRRHHATQQAILESAARGNKLAEEEAEAWASLMARYLQEHKAACERELSTNTKILEDLSRNVNKQRLSTAVSGTPETIEDDRKYALSAWGHCTAKRFFSNCMELREDQMTLLSVASGNAALEKWKKKNAQLLKTFQEENSV</sequence>
<dbReference type="InterPro" id="IPR036961">
    <property type="entry name" value="Kinesin_motor_dom_sf"/>
</dbReference>
<reference evidence="5 6" key="1">
    <citation type="journal article" date="2021" name="MBio">
        <title>A New Model Trypanosomatid, Novymonas esmeraldas: Genomic Perception of Its 'Candidatus Pandoraea novymonadis' Endosymbiont.</title>
        <authorList>
            <person name="Zakharova A."/>
            <person name="Saura A."/>
            <person name="Butenko A."/>
            <person name="Podesvova L."/>
            <person name="Warmusova S."/>
            <person name="Kostygov A.Y."/>
            <person name="Nenarokova A."/>
            <person name="Lukes J."/>
            <person name="Opperdoes F.R."/>
            <person name="Yurchenko V."/>
        </authorList>
    </citation>
    <scope>NUCLEOTIDE SEQUENCE [LARGE SCALE GENOMIC DNA]</scope>
    <source>
        <strain evidence="5 6">E262AT.01</strain>
    </source>
</reference>
<dbReference type="PROSITE" id="PS50067">
    <property type="entry name" value="KINESIN_MOTOR_2"/>
    <property type="match status" value="1"/>
</dbReference>
<feature type="binding site" evidence="1">
    <location>
        <begin position="99"/>
        <end position="106"/>
    </location>
    <ligand>
        <name>ATP</name>
        <dbReference type="ChEBI" id="CHEBI:30616"/>
    </ligand>
</feature>
<dbReference type="PRINTS" id="PR00380">
    <property type="entry name" value="KINESINHEAVY"/>
</dbReference>
<dbReference type="GO" id="GO:0008017">
    <property type="term" value="F:microtubule binding"/>
    <property type="evidence" value="ECO:0007669"/>
    <property type="project" value="InterPro"/>
</dbReference>
<dbReference type="EMBL" id="JAECZO010000084">
    <property type="protein sequence ID" value="KAK7196767.1"/>
    <property type="molecule type" value="Genomic_DNA"/>
</dbReference>
<evidence type="ECO:0000313" key="6">
    <source>
        <dbReference type="Proteomes" id="UP001430356"/>
    </source>
</evidence>
<dbReference type="Gene3D" id="3.40.850.10">
    <property type="entry name" value="Kinesin motor domain"/>
    <property type="match status" value="1"/>
</dbReference>
<dbReference type="GO" id="GO:0005874">
    <property type="term" value="C:microtubule"/>
    <property type="evidence" value="ECO:0007669"/>
    <property type="project" value="TreeGrafter"/>
</dbReference>
<name>A0AAW0EUI0_9TRYP</name>
<feature type="domain" description="Kinesin motor" evidence="4">
    <location>
        <begin position="8"/>
        <end position="418"/>
    </location>
</feature>
<dbReference type="SMART" id="SM00129">
    <property type="entry name" value="KISc"/>
    <property type="match status" value="1"/>
</dbReference>
<feature type="region of interest" description="Disordered" evidence="3">
    <location>
        <begin position="261"/>
        <end position="294"/>
    </location>
</feature>